<proteinExistence type="predicted"/>
<sequence length="147" mass="16444">MHPNPIRDAAFLISPCYPLLPSVASFLDFIGALDKVRDHGFLLKPGGAVKFNQHKREGYTDFVGVGNASSTFQVIRSEFDEISARPPVSATYVQNVAGQRIEGEIAFEWLVGASGRNGVMSTKYRKDRVYNENLRNMAVWGYWDNVD</sequence>
<feature type="non-terminal residue" evidence="1">
    <location>
        <position position="147"/>
    </location>
</feature>
<dbReference type="InterPro" id="IPR036188">
    <property type="entry name" value="FAD/NAD-bd_sf"/>
</dbReference>
<dbReference type="Proteomes" id="UP000274822">
    <property type="component" value="Unassembled WGS sequence"/>
</dbReference>
<accession>A0A433PFQ0</accession>
<reference evidence="1 2" key="1">
    <citation type="journal article" date="2018" name="New Phytol.">
        <title>Phylogenomics of Endogonaceae and evolution of mycorrhizas within Mucoromycota.</title>
        <authorList>
            <person name="Chang Y."/>
            <person name="Desiro A."/>
            <person name="Na H."/>
            <person name="Sandor L."/>
            <person name="Lipzen A."/>
            <person name="Clum A."/>
            <person name="Barry K."/>
            <person name="Grigoriev I.V."/>
            <person name="Martin F.M."/>
            <person name="Stajich J.E."/>
            <person name="Smith M.E."/>
            <person name="Bonito G."/>
            <person name="Spatafora J.W."/>
        </authorList>
    </citation>
    <scope>NUCLEOTIDE SEQUENCE [LARGE SCALE GENOMIC DNA]</scope>
    <source>
        <strain evidence="1 2">AD002</strain>
    </source>
</reference>
<protein>
    <recommendedName>
        <fullName evidence="3">FAD dependent oxidoreductase domain-containing protein</fullName>
    </recommendedName>
</protein>
<comment type="caution">
    <text evidence="1">The sequence shown here is derived from an EMBL/GenBank/DDBJ whole genome shotgun (WGS) entry which is preliminary data.</text>
</comment>
<dbReference type="EMBL" id="RBNJ01024394">
    <property type="protein sequence ID" value="RUS16320.1"/>
    <property type="molecule type" value="Genomic_DNA"/>
</dbReference>
<dbReference type="Gene3D" id="3.50.50.60">
    <property type="entry name" value="FAD/NAD(P)-binding domain"/>
    <property type="match status" value="2"/>
</dbReference>
<keyword evidence="2" id="KW-1185">Reference proteome</keyword>
<evidence type="ECO:0008006" key="3">
    <source>
        <dbReference type="Google" id="ProtNLM"/>
    </source>
</evidence>
<gene>
    <name evidence="1" type="ORF">BC938DRAFT_476615</name>
</gene>
<dbReference type="AlphaFoldDB" id="A0A433PFQ0"/>
<evidence type="ECO:0000313" key="2">
    <source>
        <dbReference type="Proteomes" id="UP000274822"/>
    </source>
</evidence>
<evidence type="ECO:0000313" key="1">
    <source>
        <dbReference type="EMBL" id="RUS16320.1"/>
    </source>
</evidence>
<organism evidence="1 2">
    <name type="scientific">Jimgerdemannia flammicorona</name>
    <dbReference type="NCBI Taxonomy" id="994334"/>
    <lineage>
        <taxon>Eukaryota</taxon>
        <taxon>Fungi</taxon>
        <taxon>Fungi incertae sedis</taxon>
        <taxon>Mucoromycota</taxon>
        <taxon>Mucoromycotina</taxon>
        <taxon>Endogonomycetes</taxon>
        <taxon>Endogonales</taxon>
        <taxon>Endogonaceae</taxon>
        <taxon>Jimgerdemannia</taxon>
    </lineage>
</organism>
<name>A0A433PFQ0_9FUNG</name>